<dbReference type="EMBL" id="PGGW01000040">
    <property type="protein sequence ID" value="PJE97488.1"/>
    <property type="molecule type" value="Genomic_DNA"/>
</dbReference>
<feature type="transmembrane region" description="Helical" evidence="2">
    <location>
        <begin position="81"/>
        <end position="101"/>
    </location>
</feature>
<evidence type="ECO:0000313" key="4">
    <source>
        <dbReference type="Proteomes" id="UP000230407"/>
    </source>
</evidence>
<evidence type="ECO:0000256" key="1">
    <source>
        <dbReference type="SAM" id="MobiDB-lite"/>
    </source>
</evidence>
<dbReference type="AlphaFoldDB" id="A0A2M8LZW2"/>
<keyword evidence="2" id="KW-0812">Transmembrane</keyword>
<name>A0A2M8LZW2_9ACTN</name>
<keyword evidence="2" id="KW-0472">Membrane</keyword>
<keyword evidence="2" id="KW-1133">Transmembrane helix</keyword>
<accession>A0A2M8LZW2</accession>
<feature type="compositionally biased region" description="Low complexity" evidence="1">
    <location>
        <begin position="55"/>
        <end position="68"/>
    </location>
</feature>
<feature type="compositionally biased region" description="Pro residues" evidence="1">
    <location>
        <begin position="15"/>
        <end position="24"/>
    </location>
</feature>
<dbReference type="RefSeq" id="WP_100202028.1">
    <property type="nucleotide sequence ID" value="NZ_PGGW01000040.1"/>
</dbReference>
<feature type="region of interest" description="Disordered" evidence="1">
    <location>
        <begin position="1"/>
        <end position="69"/>
    </location>
</feature>
<evidence type="ECO:0000256" key="2">
    <source>
        <dbReference type="SAM" id="Phobius"/>
    </source>
</evidence>
<organism evidence="3 4">
    <name type="scientific">Streptomyces carminius</name>
    <dbReference type="NCBI Taxonomy" id="2665496"/>
    <lineage>
        <taxon>Bacteria</taxon>
        <taxon>Bacillati</taxon>
        <taxon>Actinomycetota</taxon>
        <taxon>Actinomycetes</taxon>
        <taxon>Kitasatosporales</taxon>
        <taxon>Streptomycetaceae</taxon>
        <taxon>Streptomyces</taxon>
    </lineage>
</organism>
<sequence>MTGSSIGEPEWVPDPDGPPRPDPWAGPAGGAGRDAGFHAPELLDPDAPPPRRLPRLPGLPRLPRLPETPVLPPRLRRAVRLWGTVAAVFAVFLAGTAYGILRLERGDVPGLATEDDGRWDFPALVLPALPSGSPPPFAPDNPARIHHADLRDLLLPAPAGTVEGSPDPDGEWITVEEHTRIHSAAAGEELRRRLLDDAVRHITARGWTMPDGTRTDIRLLRFNTAAIATAFHADLLTGSPAPGTALRWGPRLAPDDGWPSDAGPDGVEVGVHTDVRPRGRTTRLAYLLAGDTVGVVVQTARGAGAGKPSPAEVPFRQTVILQAQLLG</sequence>
<keyword evidence="4" id="KW-1185">Reference proteome</keyword>
<proteinExistence type="predicted"/>
<dbReference type="Proteomes" id="UP000230407">
    <property type="component" value="Unassembled WGS sequence"/>
</dbReference>
<comment type="caution">
    <text evidence="3">The sequence shown here is derived from an EMBL/GenBank/DDBJ whole genome shotgun (WGS) entry which is preliminary data.</text>
</comment>
<gene>
    <name evidence="3" type="ORF">CUT44_12465</name>
</gene>
<protein>
    <submittedName>
        <fullName evidence="3">Uncharacterized protein</fullName>
    </submittedName>
</protein>
<evidence type="ECO:0000313" key="3">
    <source>
        <dbReference type="EMBL" id="PJE97488.1"/>
    </source>
</evidence>
<reference evidence="3 4" key="1">
    <citation type="submission" date="2017-11" db="EMBL/GenBank/DDBJ databases">
        <title>Streptomyces carmine sp. nov., a novel actinomycete isolated from Sophora alopecuroides in Xinjiang, China.</title>
        <authorList>
            <person name="Wang Y."/>
            <person name="Luo X."/>
            <person name="Wan C."/>
            <person name="Zhang L."/>
        </authorList>
    </citation>
    <scope>NUCLEOTIDE SEQUENCE [LARGE SCALE GENOMIC DNA]</scope>
    <source>
        <strain evidence="3 4">TRM SA0054</strain>
    </source>
</reference>